<keyword evidence="3" id="KW-1185">Reference proteome</keyword>
<dbReference type="EMBL" id="BSXW01000367">
    <property type="protein sequence ID" value="GMF20167.1"/>
    <property type="molecule type" value="Genomic_DNA"/>
</dbReference>
<dbReference type="InterPro" id="IPR036397">
    <property type="entry name" value="RNaseH_sf"/>
</dbReference>
<organism evidence="2 3">
    <name type="scientific">Phytophthora lilii</name>
    <dbReference type="NCBI Taxonomy" id="2077276"/>
    <lineage>
        <taxon>Eukaryota</taxon>
        <taxon>Sar</taxon>
        <taxon>Stramenopiles</taxon>
        <taxon>Oomycota</taxon>
        <taxon>Peronosporomycetes</taxon>
        <taxon>Peronosporales</taxon>
        <taxon>Peronosporaceae</taxon>
        <taxon>Phytophthora</taxon>
    </lineage>
</organism>
<dbReference type="Gene3D" id="3.30.420.10">
    <property type="entry name" value="Ribonuclease H-like superfamily/Ribonuclease H"/>
    <property type="match status" value="1"/>
</dbReference>
<dbReference type="AlphaFoldDB" id="A0A9W6WWC8"/>
<dbReference type="SUPFAM" id="SSF53098">
    <property type="entry name" value="Ribonuclease H-like"/>
    <property type="match status" value="1"/>
</dbReference>
<name>A0A9W6WWC8_9STRA</name>
<sequence>MASFSLLSLNENDAILVIVDRLTKRAHFVETKTTITAEDFAHVFLNKYVLYHGIPRDTTSDRDSKFTLRFWQACAKLTGTKLRMAAAYQQRTDGQVEKINAILAAYIRSYVSGFKNDWAAYLALAEFAYNRHYQASIQMTPFLADLGYNPPMPLHNEIPKQPDDNDVSTTFLLHMERIPRDLQVKVRETAQKMKLQLDKGRRDQVFQLGDMVLVATKNLSVENTGALSRKLAPCWIGPYEVIEYSMGVHHTA</sequence>
<comment type="caution">
    <text evidence="2">The sequence shown here is derived from an EMBL/GenBank/DDBJ whole genome shotgun (WGS) entry which is preliminary data.</text>
</comment>
<reference evidence="2" key="1">
    <citation type="submission" date="2023-04" db="EMBL/GenBank/DDBJ databases">
        <title>Phytophthora lilii NBRC 32176.</title>
        <authorList>
            <person name="Ichikawa N."/>
            <person name="Sato H."/>
            <person name="Tonouchi N."/>
        </authorList>
    </citation>
    <scope>NUCLEOTIDE SEQUENCE</scope>
    <source>
        <strain evidence="2">NBRC 32176</strain>
    </source>
</reference>
<gene>
    <name evidence="2" type="ORF">Plil01_000780400</name>
</gene>
<dbReference type="GO" id="GO:0003676">
    <property type="term" value="F:nucleic acid binding"/>
    <property type="evidence" value="ECO:0007669"/>
    <property type="project" value="InterPro"/>
</dbReference>
<dbReference type="PANTHER" id="PTHR37984:SF15">
    <property type="entry name" value="INTEGRASE CATALYTIC DOMAIN-CONTAINING PROTEIN"/>
    <property type="match status" value="1"/>
</dbReference>
<evidence type="ECO:0000313" key="3">
    <source>
        <dbReference type="Proteomes" id="UP001165083"/>
    </source>
</evidence>
<dbReference type="PANTHER" id="PTHR37984">
    <property type="entry name" value="PROTEIN CBG26694"/>
    <property type="match status" value="1"/>
</dbReference>
<accession>A0A9W6WWC8</accession>
<dbReference type="InterPro" id="IPR001584">
    <property type="entry name" value="Integrase_cat-core"/>
</dbReference>
<dbReference type="InterPro" id="IPR012337">
    <property type="entry name" value="RNaseH-like_sf"/>
</dbReference>
<dbReference type="OrthoDB" id="1738613at2759"/>
<dbReference type="InterPro" id="IPR050951">
    <property type="entry name" value="Retrovirus_Pol_polyprotein"/>
</dbReference>
<protein>
    <submittedName>
        <fullName evidence="2">Unnamed protein product</fullName>
    </submittedName>
</protein>
<proteinExistence type="predicted"/>
<dbReference type="GO" id="GO:0015074">
    <property type="term" value="P:DNA integration"/>
    <property type="evidence" value="ECO:0007669"/>
    <property type="project" value="InterPro"/>
</dbReference>
<dbReference type="PROSITE" id="PS50994">
    <property type="entry name" value="INTEGRASE"/>
    <property type="match status" value="1"/>
</dbReference>
<feature type="domain" description="Integrase catalytic" evidence="1">
    <location>
        <begin position="1"/>
        <end position="158"/>
    </location>
</feature>
<evidence type="ECO:0000259" key="1">
    <source>
        <dbReference type="PROSITE" id="PS50994"/>
    </source>
</evidence>
<dbReference type="Proteomes" id="UP001165083">
    <property type="component" value="Unassembled WGS sequence"/>
</dbReference>
<evidence type="ECO:0000313" key="2">
    <source>
        <dbReference type="EMBL" id="GMF20167.1"/>
    </source>
</evidence>